<gene>
    <name evidence="1" type="ORF">MNB_SV-12-172</name>
</gene>
<sequence length="72" mass="8531">MKKITFIINGRRFEVELDSDFALYVTKKLSDSKIDNDRNNDIPKFLNAYLQSLKENYDNRKQTEELLVEIST</sequence>
<reference evidence="1" key="1">
    <citation type="submission" date="2016-10" db="EMBL/GenBank/DDBJ databases">
        <authorList>
            <person name="de Groot N.N."/>
        </authorList>
    </citation>
    <scope>NUCLEOTIDE SEQUENCE</scope>
</reference>
<proteinExistence type="predicted"/>
<accession>A0A1W1BTS3</accession>
<protein>
    <submittedName>
        <fullName evidence="1">Uncharacterized protein</fullName>
    </submittedName>
</protein>
<evidence type="ECO:0000313" key="1">
    <source>
        <dbReference type="EMBL" id="SFV56851.1"/>
    </source>
</evidence>
<organism evidence="1">
    <name type="scientific">hydrothermal vent metagenome</name>
    <dbReference type="NCBI Taxonomy" id="652676"/>
    <lineage>
        <taxon>unclassified sequences</taxon>
        <taxon>metagenomes</taxon>
        <taxon>ecological metagenomes</taxon>
    </lineage>
</organism>
<name>A0A1W1BTS3_9ZZZZ</name>
<dbReference type="AlphaFoldDB" id="A0A1W1BTS3"/>
<dbReference type="EMBL" id="FPHE01000072">
    <property type="protein sequence ID" value="SFV56851.1"/>
    <property type="molecule type" value="Genomic_DNA"/>
</dbReference>